<dbReference type="Proteomes" id="UP000240883">
    <property type="component" value="Unassembled WGS sequence"/>
</dbReference>
<organism evidence="2 3">
    <name type="scientific">Corynespora cassiicola Philippines</name>
    <dbReference type="NCBI Taxonomy" id="1448308"/>
    <lineage>
        <taxon>Eukaryota</taxon>
        <taxon>Fungi</taxon>
        <taxon>Dikarya</taxon>
        <taxon>Ascomycota</taxon>
        <taxon>Pezizomycotina</taxon>
        <taxon>Dothideomycetes</taxon>
        <taxon>Pleosporomycetidae</taxon>
        <taxon>Pleosporales</taxon>
        <taxon>Corynesporascaceae</taxon>
        <taxon>Corynespora</taxon>
    </lineage>
</organism>
<dbReference type="STRING" id="1448308.A0A2T2PA79"/>
<dbReference type="AlphaFoldDB" id="A0A2T2PA79"/>
<evidence type="ECO:0000256" key="1">
    <source>
        <dbReference type="SAM" id="MobiDB-lite"/>
    </source>
</evidence>
<gene>
    <name evidence="2" type="ORF">BS50DRAFT_642940</name>
</gene>
<feature type="region of interest" description="Disordered" evidence="1">
    <location>
        <begin position="184"/>
        <end position="204"/>
    </location>
</feature>
<protein>
    <submittedName>
        <fullName evidence="2">Uncharacterized protein</fullName>
    </submittedName>
</protein>
<keyword evidence="3" id="KW-1185">Reference proteome</keyword>
<accession>A0A2T2PA79</accession>
<name>A0A2T2PA79_CORCC</name>
<evidence type="ECO:0000313" key="2">
    <source>
        <dbReference type="EMBL" id="PSN74560.1"/>
    </source>
</evidence>
<proteinExistence type="predicted"/>
<feature type="compositionally biased region" description="Polar residues" evidence="1">
    <location>
        <begin position="186"/>
        <end position="203"/>
    </location>
</feature>
<reference evidence="2 3" key="1">
    <citation type="journal article" date="2018" name="Front. Microbiol.">
        <title>Genome-Wide Analysis of Corynespora cassiicola Leaf Fall Disease Putative Effectors.</title>
        <authorList>
            <person name="Lopez D."/>
            <person name="Ribeiro S."/>
            <person name="Label P."/>
            <person name="Fumanal B."/>
            <person name="Venisse J.S."/>
            <person name="Kohler A."/>
            <person name="de Oliveira R.R."/>
            <person name="Labutti K."/>
            <person name="Lipzen A."/>
            <person name="Lail K."/>
            <person name="Bauer D."/>
            <person name="Ohm R.A."/>
            <person name="Barry K.W."/>
            <person name="Spatafora J."/>
            <person name="Grigoriev I.V."/>
            <person name="Martin F.M."/>
            <person name="Pujade-Renaud V."/>
        </authorList>
    </citation>
    <scope>NUCLEOTIDE SEQUENCE [LARGE SCALE GENOMIC DNA]</scope>
    <source>
        <strain evidence="2 3">Philippines</strain>
    </source>
</reference>
<dbReference type="OrthoDB" id="3477286at2759"/>
<evidence type="ECO:0000313" key="3">
    <source>
        <dbReference type="Proteomes" id="UP000240883"/>
    </source>
</evidence>
<feature type="region of interest" description="Disordered" evidence="1">
    <location>
        <begin position="84"/>
        <end position="130"/>
    </location>
</feature>
<dbReference type="EMBL" id="KZ678128">
    <property type="protein sequence ID" value="PSN74560.1"/>
    <property type="molecule type" value="Genomic_DNA"/>
</dbReference>
<sequence>MDKEVQNPDSIRLASDWTITKYFDWWDFELQLKFGRHWKRIVKARKGQMEKECKLRAIGRAKEEKAIAFKAFEEARKRQGKWFERVNPLQRSPEDRSNNDSPLGTGIAFQNLPKSAEPFPSSRKEQHEPDLTGKLQMDTAHAMINTASGPEEIIHSSSNRVCESNGSFFVTPPTGKTRMRRDLLKSDQNGPSDENGSGNTVNGSRMIRRDCVRESMADLGGATCKSSNIMRKEVTQEYLMTDEQITQHNEDMKNYLRGTNDGTERYYYTLLGECHIHGMMDGEAMLYQNEGGQHRNGSIPSTVFEIR</sequence>